<reference evidence="1 2" key="1">
    <citation type="submission" date="2016-03" db="EMBL/GenBank/DDBJ databases">
        <title>EvidentialGene: Evidence-directed Construction of Genes on Genomes.</title>
        <authorList>
            <person name="Gilbert D.G."/>
            <person name="Choi J.-H."/>
            <person name="Mockaitis K."/>
            <person name="Colbourne J."/>
            <person name="Pfrender M."/>
        </authorList>
    </citation>
    <scope>NUCLEOTIDE SEQUENCE [LARGE SCALE GENOMIC DNA]</scope>
    <source>
        <strain evidence="1 2">Xinb3</strain>
        <tissue evidence="1">Complete organism</tissue>
    </source>
</reference>
<dbReference type="AlphaFoldDB" id="A0A164Z2Z3"/>
<proteinExistence type="predicted"/>
<name>A0A164Z2Z3_9CRUS</name>
<evidence type="ECO:0000313" key="1">
    <source>
        <dbReference type="EMBL" id="KZS15888.1"/>
    </source>
</evidence>
<gene>
    <name evidence="1" type="ORF">APZ42_018466</name>
</gene>
<comment type="caution">
    <text evidence="1">The sequence shown here is derived from an EMBL/GenBank/DDBJ whole genome shotgun (WGS) entry which is preliminary data.</text>
</comment>
<sequence length="63" mass="7064">MAVVANFFCSAPMTFFVVMYVSSKAFFLSVDDEKTPPTTNAHVYFVCVHDQCSVDRADKIPTH</sequence>
<dbReference type="Proteomes" id="UP000076858">
    <property type="component" value="Unassembled WGS sequence"/>
</dbReference>
<evidence type="ECO:0000313" key="2">
    <source>
        <dbReference type="Proteomes" id="UP000076858"/>
    </source>
</evidence>
<keyword evidence="2" id="KW-1185">Reference proteome</keyword>
<organism evidence="1 2">
    <name type="scientific">Daphnia magna</name>
    <dbReference type="NCBI Taxonomy" id="35525"/>
    <lineage>
        <taxon>Eukaryota</taxon>
        <taxon>Metazoa</taxon>
        <taxon>Ecdysozoa</taxon>
        <taxon>Arthropoda</taxon>
        <taxon>Crustacea</taxon>
        <taxon>Branchiopoda</taxon>
        <taxon>Diplostraca</taxon>
        <taxon>Cladocera</taxon>
        <taxon>Anomopoda</taxon>
        <taxon>Daphniidae</taxon>
        <taxon>Daphnia</taxon>
    </lineage>
</organism>
<dbReference type="EMBL" id="LRGB01000798">
    <property type="protein sequence ID" value="KZS15888.1"/>
    <property type="molecule type" value="Genomic_DNA"/>
</dbReference>
<protein>
    <submittedName>
        <fullName evidence="1">Uncharacterized protein</fullName>
    </submittedName>
</protein>
<accession>A0A164Z2Z3</accession>